<name>A0A7M5U8X3_9CNID</name>
<reference evidence="1" key="1">
    <citation type="submission" date="2021-01" db="UniProtKB">
        <authorList>
            <consortium name="EnsemblMetazoa"/>
        </authorList>
    </citation>
    <scope>IDENTIFICATION</scope>
</reference>
<proteinExistence type="predicted"/>
<dbReference type="EnsemblMetazoa" id="CLYHEMT007699.1">
    <property type="protein sequence ID" value="CLYHEMP007699.1"/>
    <property type="gene ID" value="CLYHEMG007699"/>
</dbReference>
<sequence>MCNCRKKASCPLDGNCQKSKLIYQCTVKKSENDEGVQYIGLTENTFKTRWYQHKHTFRHEDKSNSTELSKYVWSLQNKNIEPILKWKVIEHAQPYKNGSKLCDL</sequence>
<organism evidence="1 2">
    <name type="scientific">Clytia hemisphaerica</name>
    <dbReference type="NCBI Taxonomy" id="252671"/>
    <lineage>
        <taxon>Eukaryota</taxon>
        <taxon>Metazoa</taxon>
        <taxon>Cnidaria</taxon>
        <taxon>Hydrozoa</taxon>
        <taxon>Hydroidolina</taxon>
        <taxon>Leptothecata</taxon>
        <taxon>Obeliida</taxon>
        <taxon>Clytiidae</taxon>
        <taxon>Clytia</taxon>
    </lineage>
</organism>
<keyword evidence="2" id="KW-1185">Reference proteome</keyword>
<evidence type="ECO:0000313" key="2">
    <source>
        <dbReference type="Proteomes" id="UP000594262"/>
    </source>
</evidence>
<dbReference type="AlphaFoldDB" id="A0A7M5U8X3"/>
<dbReference type="OrthoDB" id="10063818at2759"/>
<accession>A0A7M5U8X3</accession>
<evidence type="ECO:0000313" key="1">
    <source>
        <dbReference type="EnsemblMetazoa" id="CLYHEMP007699.1"/>
    </source>
</evidence>
<protein>
    <recommendedName>
        <fullName evidence="3">GIY-YIG domain-containing protein</fullName>
    </recommendedName>
</protein>
<evidence type="ECO:0008006" key="3">
    <source>
        <dbReference type="Google" id="ProtNLM"/>
    </source>
</evidence>
<dbReference type="Proteomes" id="UP000594262">
    <property type="component" value="Unplaced"/>
</dbReference>